<dbReference type="AlphaFoldDB" id="A0A6A5AF24"/>
<evidence type="ECO:0000256" key="3">
    <source>
        <dbReference type="PROSITE-ProRule" id="PRU00023"/>
    </source>
</evidence>
<dbReference type="SUPFAM" id="SSF48403">
    <property type="entry name" value="Ankyrin repeat"/>
    <property type="match status" value="1"/>
</dbReference>
<keyword evidence="2 3" id="KW-0040">ANK repeat</keyword>
<dbReference type="VEuPathDB" id="FungiDB:H257_14563"/>
<feature type="repeat" description="ANK" evidence="3">
    <location>
        <begin position="64"/>
        <end position="96"/>
    </location>
</feature>
<evidence type="ECO:0000256" key="1">
    <source>
        <dbReference type="ARBA" id="ARBA00022737"/>
    </source>
</evidence>
<feature type="repeat" description="ANK" evidence="3">
    <location>
        <begin position="162"/>
        <end position="194"/>
    </location>
</feature>
<evidence type="ECO:0000313" key="4">
    <source>
        <dbReference type="EMBL" id="KAF0748852.1"/>
    </source>
</evidence>
<feature type="repeat" description="ANK" evidence="3">
    <location>
        <begin position="128"/>
        <end position="161"/>
    </location>
</feature>
<dbReference type="PRINTS" id="PR01415">
    <property type="entry name" value="ANKYRIN"/>
</dbReference>
<organism evidence="4 5">
    <name type="scientific">Aphanomyces astaci</name>
    <name type="common">Crayfish plague agent</name>
    <dbReference type="NCBI Taxonomy" id="112090"/>
    <lineage>
        <taxon>Eukaryota</taxon>
        <taxon>Sar</taxon>
        <taxon>Stramenopiles</taxon>
        <taxon>Oomycota</taxon>
        <taxon>Saprolegniomycetes</taxon>
        <taxon>Saprolegniales</taxon>
        <taxon>Verrucalvaceae</taxon>
        <taxon>Aphanomyces</taxon>
    </lineage>
</organism>
<proteinExistence type="predicted"/>
<sequence>MSSLGIAARSGDLAEVKKLIASGHNPNAVDEDERTALHWAASSGYIDVVEYLAEITQLDRQDDSGWTALMSTTSAGHVDVVSHLLSKGANANLANENGQIALHYHKGRQEIAEIVVDSTSNINHADRSGATPLTKALGGRPSPEIVHLLLDHGASLSTQDIHGNSPLHIALLEGHEGIAAMLVEHGANVHATNKAKQSCLDIAPRAFRLRVLAAPC</sequence>
<dbReference type="Pfam" id="PF12796">
    <property type="entry name" value="Ank_2"/>
    <property type="match status" value="2"/>
</dbReference>
<gene>
    <name evidence="4" type="ORF">AaE_007224</name>
</gene>
<accession>A0A6A5AF24</accession>
<feature type="repeat" description="ANK" evidence="3">
    <location>
        <begin position="1"/>
        <end position="31"/>
    </location>
</feature>
<dbReference type="SMART" id="SM00248">
    <property type="entry name" value="ANK"/>
    <property type="match status" value="6"/>
</dbReference>
<dbReference type="InterPro" id="IPR002110">
    <property type="entry name" value="Ankyrin_rpt"/>
</dbReference>
<dbReference type="PROSITE" id="PS50297">
    <property type="entry name" value="ANK_REP_REGION"/>
    <property type="match status" value="3"/>
</dbReference>
<keyword evidence="1" id="KW-0677">Repeat</keyword>
<dbReference type="PANTHER" id="PTHR24171">
    <property type="entry name" value="ANKYRIN REPEAT DOMAIN-CONTAINING PROTEIN 39-RELATED"/>
    <property type="match status" value="1"/>
</dbReference>
<dbReference type="InterPro" id="IPR036770">
    <property type="entry name" value="Ankyrin_rpt-contain_sf"/>
</dbReference>
<name>A0A6A5AF24_APHAT</name>
<evidence type="ECO:0000256" key="2">
    <source>
        <dbReference type="ARBA" id="ARBA00023043"/>
    </source>
</evidence>
<evidence type="ECO:0000313" key="5">
    <source>
        <dbReference type="Proteomes" id="UP000469452"/>
    </source>
</evidence>
<dbReference type="PROSITE" id="PS50088">
    <property type="entry name" value="ANK_REPEAT"/>
    <property type="match status" value="5"/>
</dbReference>
<dbReference type="EMBL" id="VJMI01012996">
    <property type="protein sequence ID" value="KAF0748852.1"/>
    <property type="molecule type" value="Genomic_DNA"/>
</dbReference>
<dbReference type="Proteomes" id="UP000469452">
    <property type="component" value="Unassembled WGS sequence"/>
</dbReference>
<feature type="repeat" description="ANK" evidence="3">
    <location>
        <begin position="32"/>
        <end position="54"/>
    </location>
</feature>
<dbReference type="Gene3D" id="1.25.40.20">
    <property type="entry name" value="Ankyrin repeat-containing domain"/>
    <property type="match status" value="2"/>
</dbReference>
<reference evidence="4 5" key="1">
    <citation type="submission" date="2019-06" db="EMBL/GenBank/DDBJ databases">
        <title>Genomics analysis of Aphanomyces spp. identifies a new class of oomycete effector associated with host adaptation.</title>
        <authorList>
            <person name="Gaulin E."/>
        </authorList>
    </citation>
    <scope>NUCLEOTIDE SEQUENCE [LARGE SCALE GENOMIC DNA]</scope>
    <source>
        <strain evidence="4 5">E</strain>
    </source>
</reference>
<comment type="caution">
    <text evidence="4">The sequence shown here is derived from an EMBL/GenBank/DDBJ whole genome shotgun (WGS) entry which is preliminary data.</text>
</comment>
<protein>
    <submittedName>
        <fullName evidence="4">Uncharacterized protein</fullName>
    </submittedName>
</protein>